<keyword evidence="3" id="KW-1185">Reference proteome</keyword>
<organism evidence="2 3">
    <name type="scientific">Sandarakinorhabdus glacialis</name>
    <dbReference type="NCBI Taxonomy" id="1614636"/>
    <lineage>
        <taxon>Bacteria</taxon>
        <taxon>Pseudomonadati</taxon>
        <taxon>Pseudomonadota</taxon>
        <taxon>Alphaproteobacteria</taxon>
        <taxon>Sphingomonadales</taxon>
        <taxon>Sphingosinicellaceae</taxon>
        <taxon>Sandarakinorhabdus</taxon>
    </lineage>
</organism>
<gene>
    <name evidence="2" type="ORF">GCM10011529_03370</name>
</gene>
<evidence type="ECO:0000259" key="1">
    <source>
        <dbReference type="SMART" id="SM01008"/>
    </source>
</evidence>
<evidence type="ECO:0000313" key="2">
    <source>
        <dbReference type="EMBL" id="GGE00476.1"/>
    </source>
</evidence>
<dbReference type="InterPro" id="IPR000674">
    <property type="entry name" value="Ald_Oxase/Xan_DH_a/b"/>
</dbReference>
<evidence type="ECO:0000313" key="3">
    <source>
        <dbReference type="Proteomes" id="UP000635071"/>
    </source>
</evidence>
<dbReference type="Pfam" id="PF01315">
    <property type="entry name" value="Ald_Xan_dh_C"/>
    <property type="match status" value="1"/>
</dbReference>
<dbReference type="InterPro" id="IPR037165">
    <property type="entry name" value="AldOxase/xan_DH_Mopterin-bd_sf"/>
</dbReference>
<dbReference type="InterPro" id="IPR046867">
    <property type="entry name" value="AldOxase/xan_DH_MoCoBD2"/>
</dbReference>
<dbReference type="InterPro" id="IPR036856">
    <property type="entry name" value="Ald_Oxase/Xan_DH_a/b_sf"/>
</dbReference>
<dbReference type="SMART" id="SM01008">
    <property type="entry name" value="Ald_Xan_dh_C"/>
    <property type="match status" value="1"/>
</dbReference>
<dbReference type="InterPro" id="IPR016208">
    <property type="entry name" value="Ald_Oxase/xanthine_DH-like"/>
</dbReference>
<dbReference type="EMBL" id="BMJM01000001">
    <property type="protein sequence ID" value="GGE00476.1"/>
    <property type="molecule type" value="Genomic_DNA"/>
</dbReference>
<dbReference type="GO" id="GO:0005506">
    <property type="term" value="F:iron ion binding"/>
    <property type="evidence" value="ECO:0007669"/>
    <property type="project" value="InterPro"/>
</dbReference>
<dbReference type="SUPFAM" id="SSF54665">
    <property type="entry name" value="CO dehydrogenase molybdoprotein N-domain-like"/>
    <property type="match status" value="1"/>
</dbReference>
<dbReference type="AlphaFoldDB" id="A0A916ZK10"/>
<dbReference type="SUPFAM" id="SSF56003">
    <property type="entry name" value="Molybdenum cofactor-binding domain"/>
    <property type="match status" value="1"/>
</dbReference>
<dbReference type="Pfam" id="PF02738">
    <property type="entry name" value="MoCoBD_1"/>
    <property type="match status" value="1"/>
</dbReference>
<comment type="caution">
    <text evidence="2">The sequence shown here is derived from an EMBL/GenBank/DDBJ whole genome shotgun (WGS) entry which is preliminary data.</text>
</comment>
<accession>A0A916ZK10</accession>
<protein>
    <submittedName>
        <fullName evidence="2">Xanthine dehydrogenase</fullName>
    </submittedName>
</protein>
<name>A0A916ZK10_9SPHN</name>
<dbReference type="Pfam" id="PF20256">
    <property type="entry name" value="MoCoBD_2"/>
    <property type="match status" value="1"/>
</dbReference>
<dbReference type="PANTHER" id="PTHR11908">
    <property type="entry name" value="XANTHINE DEHYDROGENASE"/>
    <property type="match status" value="1"/>
</dbReference>
<dbReference type="Gene3D" id="3.30.365.10">
    <property type="entry name" value="Aldehyde oxidase/xanthine dehydrogenase, molybdopterin binding domain"/>
    <property type="match status" value="4"/>
</dbReference>
<proteinExistence type="predicted"/>
<dbReference type="InterPro" id="IPR008274">
    <property type="entry name" value="AldOxase/xan_DH_MoCoBD1"/>
</dbReference>
<dbReference type="PANTHER" id="PTHR11908:SF123">
    <property type="entry name" value="ALDEHYDE OXIDOREDUCTASE MOLYBDENUM-BINDING SUBUNIT PAOC"/>
    <property type="match status" value="1"/>
</dbReference>
<sequence>MTNTLTMDKPDVRNRLDAMAQGIIGAPLDRPEGPLKVVGTATYASEWQLPDMAYGVFARATVPAGKVASIDREAVLAMPGVLAIHDDPRMLVNPAQGGAGKKPLQDIREIHYFGQTVALVVAETFEQATAAAKALKVEYAAPDDASVFDPESSAATVEHGPDTQRVQTGDLDKAMADAAFSVDVTYTTAGHASAAMEPHASIASWQGDQLTLRGSLQMLNYNVAELADSLAVGQSQVRILSPYVGGGFGSKLGVGEDSVAAAIASRELGRPVRVDMSRQQVFETVMRRSETRQRLRLAARADGVLTGIGHECLVSNLPGEQYAEPVTQATEFLYGGENRMLSVDVARIVRLCAGSVRAPGEAVGMQALESAMDELAEKVGIDPVELRKRNIPAIDPSQGTPYSSNTLAKCLDAGAARFGWDQRQTQTCATREGEWWIGMGVASAARVHKLVEASARVTLASDGTVKVETDMTDIGTGTYAVLGQIAGEMLGTPIEKVSVCLGDSALPAGPGSGGSWGAASSGSAVFLACEQIRQALAKKFQGDEEALSLKDGIARLGEASAMVVDLVAGKPIVGEGTIKPGETSKATRQASYGAFFAEVAVNAYTGETRVRRMTGAFGIGRVLNEKTATSQCYGGMTWSIGSALTEELAFDLRDGHLVNHDLAEYHVPVNLDVPALEVVFVEERDPHASPIQAKGVGELGICGGAGAIANAIYNACGVRVRDFPMTLDKIIGGLPD</sequence>
<dbReference type="Proteomes" id="UP000635071">
    <property type="component" value="Unassembled WGS sequence"/>
</dbReference>
<feature type="domain" description="Aldehyde oxidase/xanthine dehydrogenase a/b hammerhead" evidence="1">
    <location>
        <begin position="38"/>
        <end position="143"/>
    </location>
</feature>
<reference evidence="2" key="2">
    <citation type="submission" date="2020-09" db="EMBL/GenBank/DDBJ databases">
        <authorList>
            <person name="Sun Q."/>
            <person name="Zhou Y."/>
        </authorList>
    </citation>
    <scope>NUCLEOTIDE SEQUENCE</scope>
    <source>
        <strain evidence="2">CGMCC 1.15519</strain>
    </source>
</reference>
<dbReference type="RefSeq" id="WP_188761171.1">
    <property type="nucleotide sequence ID" value="NZ_BMJM01000001.1"/>
</dbReference>
<reference evidence="2" key="1">
    <citation type="journal article" date="2014" name="Int. J. Syst. Evol. Microbiol.">
        <title>Complete genome sequence of Corynebacterium casei LMG S-19264T (=DSM 44701T), isolated from a smear-ripened cheese.</title>
        <authorList>
            <consortium name="US DOE Joint Genome Institute (JGI-PGF)"/>
            <person name="Walter F."/>
            <person name="Albersmeier A."/>
            <person name="Kalinowski J."/>
            <person name="Ruckert C."/>
        </authorList>
    </citation>
    <scope>NUCLEOTIDE SEQUENCE</scope>
    <source>
        <strain evidence="2">CGMCC 1.15519</strain>
    </source>
</reference>
<dbReference type="Gene3D" id="3.90.1170.50">
    <property type="entry name" value="Aldehyde oxidase/xanthine dehydrogenase, a/b hammerhead"/>
    <property type="match status" value="1"/>
</dbReference>
<dbReference type="GO" id="GO:0016491">
    <property type="term" value="F:oxidoreductase activity"/>
    <property type="evidence" value="ECO:0007669"/>
    <property type="project" value="InterPro"/>
</dbReference>